<gene>
    <name evidence="2" type="ORF">TeGR_g2473</name>
</gene>
<organism evidence="2 3">
    <name type="scientific">Tetraparma gracilis</name>
    <dbReference type="NCBI Taxonomy" id="2962635"/>
    <lineage>
        <taxon>Eukaryota</taxon>
        <taxon>Sar</taxon>
        <taxon>Stramenopiles</taxon>
        <taxon>Ochrophyta</taxon>
        <taxon>Bolidophyceae</taxon>
        <taxon>Parmales</taxon>
        <taxon>Triparmaceae</taxon>
        <taxon>Tetraparma</taxon>
    </lineage>
</organism>
<name>A0ABQ6MZM6_9STRA</name>
<dbReference type="EMBL" id="BRYB01000735">
    <property type="protein sequence ID" value="GMI36518.1"/>
    <property type="molecule type" value="Genomic_DNA"/>
</dbReference>
<feature type="compositionally biased region" description="Basic residues" evidence="1">
    <location>
        <begin position="111"/>
        <end position="127"/>
    </location>
</feature>
<feature type="region of interest" description="Disordered" evidence="1">
    <location>
        <begin position="25"/>
        <end position="149"/>
    </location>
</feature>
<evidence type="ECO:0000313" key="2">
    <source>
        <dbReference type="EMBL" id="GMI36518.1"/>
    </source>
</evidence>
<evidence type="ECO:0000256" key="1">
    <source>
        <dbReference type="SAM" id="MobiDB-lite"/>
    </source>
</evidence>
<accession>A0ABQ6MZM6</accession>
<keyword evidence="3" id="KW-1185">Reference proteome</keyword>
<feature type="compositionally biased region" description="Basic and acidic residues" evidence="1">
    <location>
        <begin position="73"/>
        <end position="83"/>
    </location>
</feature>
<protein>
    <submittedName>
        <fullName evidence="2">Uncharacterized protein</fullName>
    </submittedName>
</protein>
<dbReference type="Proteomes" id="UP001165060">
    <property type="component" value="Unassembled WGS sequence"/>
</dbReference>
<evidence type="ECO:0000313" key="3">
    <source>
        <dbReference type="Proteomes" id="UP001165060"/>
    </source>
</evidence>
<comment type="caution">
    <text evidence="2">The sequence shown here is derived from an EMBL/GenBank/DDBJ whole genome shotgun (WGS) entry which is preliminary data.</text>
</comment>
<feature type="compositionally biased region" description="Basic residues" evidence="1">
    <location>
        <begin position="84"/>
        <end position="103"/>
    </location>
</feature>
<reference evidence="2 3" key="1">
    <citation type="journal article" date="2023" name="Commun. Biol.">
        <title>Genome analysis of Parmales, the sister group of diatoms, reveals the evolutionary specialization of diatoms from phago-mixotrophs to photoautotrophs.</title>
        <authorList>
            <person name="Ban H."/>
            <person name="Sato S."/>
            <person name="Yoshikawa S."/>
            <person name="Yamada K."/>
            <person name="Nakamura Y."/>
            <person name="Ichinomiya M."/>
            <person name="Sato N."/>
            <person name="Blanc-Mathieu R."/>
            <person name="Endo H."/>
            <person name="Kuwata A."/>
            <person name="Ogata H."/>
        </authorList>
    </citation>
    <scope>NUCLEOTIDE SEQUENCE [LARGE SCALE GENOMIC DNA]</scope>
</reference>
<proteinExistence type="predicted"/>
<sequence>MSSLFAALMSPLKTVQSIFSPTAAAREANPLKTPPENYRPETPSGKVLTPKDRKNRRVSFNKNMAVPGTTGFERCELPGEKRREKVKPKAKPAAKAKPAKKAVVKKEPKAAAKKVSPKKTPPKKKGTPVKVKTEATRASRRSRGYKKGMYSQSRLENIAWNGGGTVSDPIVFV</sequence>